<evidence type="ECO:0000256" key="13">
    <source>
        <dbReference type="ARBA" id="ARBA00023268"/>
    </source>
</evidence>
<evidence type="ECO:0000256" key="4">
    <source>
        <dbReference type="ARBA" id="ARBA00022475"/>
    </source>
</evidence>
<dbReference type="GO" id="GO:0008360">
    <property type="term" value="P:regulation of cell shape"/>
    <property type="evidence" value="ECO:0007669"/>
    <property type="project" value="UniProtKB-KW"/>
</dbReference>
<organism evidence="19 20">
    <name type="scientific">Peribacillus frigoritolerans</name>
    <dbReference type="NCBI Taxonomy" id="450367"/>
    <lineage>
        <taxon>Bacteria</taxon>
        <taxon>Bacillati</taxon>
        <taxon>Bacillota</taxon>
        <taxon>Bacilli</taxon>
        <taxon>Bacillales</taxon>
        <taxon>Bacillaceae</taxon>
        <taxon>Peribacillus</taxon>
    </lineage>
</organism>
<keyword evidence="10" id="KW-0133">Cell shape</keyword>
<keyword evidence="5" id="KW-0121">Carboxypeptidase</keyword>
<keyword evidence="11" id="KW-0573">Peptidoglycan synthesis</keyword>
<keyword evidence="9" id="KW-0378">Hydrolase</keyword>
<dbReference type="SUPFAM" id="SSF53955">
    <property type="entry name" value="Lysozyme-like"/>
    <property type="match status" value="1"/>
</dbReference>
<feature type="domain" description="Penicillin-binding protein transpeptidase" evidence="17">
    <location>
        <begin position="346"/>
        <end position="581"/>
    </location>
</feature>
<dbReference type="RefSeq" id="WP_289351267.1">
    <property type="nucleotide sequence ID" value="NZ_JAUCFI010000003.1"/>
</dbReference>
<dbReference type="EC" id="2.4.-.-" evidence="19"/>
<dbReference type="PANTHER" id="PTHR32282">
    <property type="entry name" value="BINDING PROTEIN TRANSPEPTIDASE, PUTATIVE-RELATED"/>
    <property type="match status" value="1"/>
</dbReference>
<evidence type="ECO:0000259" key="17">
    <source>
        <dbReference type="Pfam" id="PF00905"/>
    </source>
</evidence>
<dbReference type="InterPro" id="IPR001460">
    <property type="entry name" value="PCN-bd_Tpept"/>
</dbReference>
<evidence type="ECO:0000256" key="10">
    <source>
        <dbReference type="ARBA" id="ARBA00022960"/>
    </source>
</evidence>
<keyword evidence="12" id="KW-0472">Membrane</keyword>
<dbReference type="Gene3D" id="1.10.3810.10">
    <property type="entry name" value="Biosynthetic peptidoglycan transglycosylase-like"/>
    <property type="match status" value="1"/>
</dbReference>
<comment type="catalytic activity">
    <reaction evidence="15">
        <text>Preferential cleavage: (Ac)2-L-Lys-D-Ala-|-D-Ala. Also transpeptidation of peptidyl-alanyl moieties that are N-acyl substituents of D-alanine.</text>
        <dbReference type="EC" id="3.4.16.4"/>
    </reaction>
</comment>
<dbReference type="GO" id="GO:0009002">
    <property type="term" value="F:serine-type D-Ala-D-Ala carboxypeptidase activity"/>
    <property type="evidence" value="ECO:0007669"/>
    <property type="project" value="UniProtKB-EC"/>
</dbReference>
<evidence type="ECO:0000256" key="3">
    <source>
        <dbReference type="ARBA" id="ARBA00007739"/>
    </source>
</evidence>
<dbReference type="InterPro" id="IPR050396">
    <property type="entry name" value="Glycosyltr_51/Transpeptidase"/>
</dbReference>
<sequence length="619" mass="70100">MRTYLGYITISLLVPVLILFIFLSHQEWSLAQSPYHVLDERIPVESIELAQNSYMKAANGKVISEISTGEKRTYLKLEDIPLFLENLFIVTEDQKFYDHAGVDLSGISRALLINSQNKTIEQGGSTITQQLARNVYLSHDRTYNRKLSELIYAYQIERKKSKPEIMELYLNAIYFSNGAYGIEAASQYYFSKPTGELTKAELAFLAAIPNNPEYYNPLEHFDATKKRQERMLEQMVANGALEQAEYERLIKSTIKLDLSTPVDLYPDYVTYVHQELKNLVASSEGLDKSLQSTDVAIRKNAEAELDKKVKKLLNSGVTIHTALDTKLQTQSKTAVQSKIGVNDIEGALVVIQHHTHELVSLIGGKDYKKNSFNRAYQSYRQPGSAIKPLLDYAPYLEETDADINQLVSGASYCSNSYCPKNYSGDSYGMVTLRTAFAQSYNTPAIRLFEKTGMETSFKYLDTFDFKKVSQKDHHTSSAIGGFEYGMSPLELTNAYTSFHDGNYQPARAITKVTDQEGKVLYKWKDRSKEIWNKRTVAKMRQLLHETTLSGTARKAYFPTDYVGGKTGTTNDVKDMWFVGLTAHYTTGVWIGRDKPSSLQSIYSHSPHLLIWKDISQTAE</sequence>
<comment type="similarity">
    <text evidence="3">In the N-terminal section; belongs to the glycosyltransferase 51 family.</text>
</comment>
<comment type="subcellular location">
    <subcellularLocation>
        <location evidence="1">Cell membrane</location>
    </subcellularLocation>
</comment>
<evidence type="ECO:0000259" key="18">
    <source>
        <dbReference type="Pfam" id="PF00912"/>
    </source>
</evidence>
<evidence type="ECO:0000256" key="1">
    <source>
        <dbReference type="ARBA" id="ARBA00004236"/>
    </source>
</evidence>
<protein>
    <submittedName>
        <fullName evidence="19">Transglycosylase domain-containing protein</fullName>
        <ecNumber evidence="19">2.4.-.-</ecNumber>
    </submittedName>
</protein>
<dbReference type="Pfam" id="PF00912">
    <property type="entry name" value="Transgly"/>
    <property type="match status" value="1"/>
</dbReference>
<dbReference type="GO" id="GO:0009252">
    <property type="term" value="P:peptidoglycan biosynthetic process"/>
    <property type="evidence" value="ECO:0007669"/>
    <property type="project" value="UniProtKB-KW"/>
</dbReference>
<dbReference type="Proteomes" id="UP001238973">
    <property type="component" value="Unassembled WGS sequence"/>
</dbReference>
<dbReference type="FunFam" id="1.10.3810.10:FF:000001">
    <property type="entry name" value="Penicillin-binding protein 1A"/>
    <property type="match status" value="1"/>
</dbReference>
<evidence type="ECO:0000256" key="6">
    <source>
        <dbReference type="ARBA" id="ARBA00022670"/>
    </source>
</evidence>
<dbReference type="SUPFAM" id="SSF56601">
    <property type="entry name" value="beta-lactamase/transpeptidase-like"/>
    <property type="match status" value="1"/>
</dbReference>
<evidence type="ECO:0000256" key="8">
    <source>
        <dbReference type="ARBA" id="ARBA00022679"/>
    </source>
</evidence>
<accession>A0AAJ1VEI6</accession>
<keyword evidence="7 19" id="KW-0328">Glycosyltransferase</keyword>
<dbReference type="GO" id="GO:0005886">
    <property type="term" value="C:plasma membrane"/>
    <property type="evidence" value="ECO:0007669"/>
    <property type="project" value="UniProtKB-SubCell"/>
</dbReference>
<reference evidence="19" key="1">
    <citation type="submission" date="2023-06" db="EMBL/GenBank/DDBJ databases">
        <title>Comparative genomics of Bacillaceae isolates and their secondary metabolite potential.</title>
        <authorList>
            <person name="Song L."/>
            <person name="Nielsen L.J."/>
            <person name="Mohite O."/>
            <person name="Xu X."/>
            <person name="Weber T."/>
            <person name="Kovacs A.T."/>
        </authorList>
    </citation>
    <scope>NUCLEOTIDE SEQUENCE</scope>
    <source>
        <strain evidence="19">G1S1</strain>
    </source>
</reference>
<dbReference type="AlphaFoldDB" id="A0AAJ1VEI6"/>
<evidence type="ECO:0000313" key="20">
    <source>
        <dbReference type="Proteomes" id="UP001238973"/>
    </source>
</evidence>
<evidence type="ECO:0000256" key="5">
    <source>
        <dbReference type="ARBA" id="ARBA00022645"/>
    </source>
</evidence>
<dbReference type="Pfam" id="PF00905">
    <property type="entry name" value="Transpeptidase"/>
    <property type="match status" value="1"/>
</dbReference>
<evidence type="ECO:0000256" key="14">
    <source>
        <dbReference type="ARBA" id="ARBA00023316"/>
    </source>
</evidence>
<keyword evidence="13" id="KW-0511">Multifunctional enzyme</keyword>
<evidence type="ECO:0000256" key="2">
    <source>
        <dbReference type="ARBA" id="ARBA00007090"/>
    </source>
</evidence>
<comment type="catalytic activity">
    <reaction evidence="16">
        <text>[GlcNAc-(1-&gt;4)-Mur2Ac(oyl-L-Ala-gamma-D-Glu-L-Lys-D-Ala-D-Ala)](n)-di-trans,octa-cis-undecaprenyl diphosphate + beta-D-GlcNAc-(1-&gt;4)-Mur2Ac(oyl-L-Ala-gamma-D-Glu-L-Lys-D-Ala-D-Ala)-di-trans,octa-cis-undecaprenyl diphosphate = [GlcNAc-(1-&gt;4)-Mur2Ac(oyl-L-Ala-gamma-D-Glu-L-Lys-D-Ala-D-Ala)](n+1)-di-trans,octa-cis-undecaprenyl diphosphate + di-trans,octa-cis-undecaprenyl diphosphate + H(+)</text>
        <dbReference type="Rhea" id="RHEA:23708"/>
        <dbReference type="Rhea" id="RHEA-COMP:9602"/>
        <dbReference type="Rhea" id="RHEA-COMP:9603"/>
        <dbReference type="ChEBI" id="CHEBI:15378"/>
        <dbReference type="ChEBI" id="CHEBI:58405"/>
        <dbReference type="ChEBI" id="CHEBI:60033"/>
        <dbReference type="ChEBI" id="CHEBI:78435"/>
        <dbReference type="EC" id="2.4.99.28"/>
    </reaction>
</comment>
<feature type="domain" description="Glycosyl transferase family 51" evidence="18">
    <location>
        <begin position="59"/>
        <end position="235"/>
    </location>
</feature>
<evidence type="ECO:0000256" key="12">
    <source>
        <dbReference type="ARBA" id="ARBA00023136"/>
    </source>
</evidence>
<dbReference type="GO" id="GO:0071555">
    <property type="term" value="P:cell wall organization"/>
    <property type="evidence" value="ECO:0007669"/>
    <property type="project" value="UniProtKB-KW"/>
</dbReference>
<dbReference type="InterPro" id="IPR023346">
    <property type="entry name" value="Lysozyme-like_dom_sf"/>
</dbReference>
<proteinExistence type="inferred from homology"/>
<evidence type="ECO:0000256" key="16">
    <source>
        <dbReference type="ARBA" id="ARBA00049902"/>
    </source>
</evidence>
<comment type="similarity">
    <text evidence="2">In the C-terminal section; belongs to the transpeptidase family.</text>
</comment>
<gene>
    <name evidence="19" type="ORF">QUF85_26710</name>
</gene>
<keyword evidence="4" id="KW-1003">Cell membrane</keyword>
<dbReference type="PANTHER" id="PTHR32282:SF11">
    <property type="entry name" value="PENICILLIN-BINDING PROTEIN 1B"/>
    <property type="match status" value="1"/>
</dbReference>
<dbReference type="InterPro" id="IPR012338">
    <property type="entry name" value="Beta-lactam/transpept-like"/>
</dbReference>
<dbReference type="EMBL" id="JAUCFI010000003">
    <property type="protein sequence ID" value="MDM5286855.1"/>
    <property type="molecule type" value="Genomic_DNA"/>
</dbReference>
<comment type="caution">
    <text evidence="19">The sequence shown here is derived from an EMBL/GenBank/DDBJ whole genome shotgun (WGS) entry which is preliminary data.</text>
</comment>
<dbReference type="InterPro" id="IPR036950">
    <property type="entry name" value="PBP_transglycosylase"/>
</dbReference>
<dbReference type="GO" id="GO:0030288">
    <property type="term" value="C:outer membrane-bounded periplasmic space"/>
    <property type="evidence" value="ECO:0007669"/>
    <property type="project" value="TreeGrafter"/>
</dbReference>
<dbReference type="GO" id="GO:0006508">
    <property type="term" value="P:proteolysis"/>
    <property type="evidence" value="ECO:0007669"/>
    <property type="project" value="UniProtKB-KW"/>
</dbReference>
<dbReference type="Gene3D" id="3.40.710.10">
    <property type="entry name" value="DD-peptidase/beta-lactamase superfamily"/>
    <property type="match status" value="1"/>
</dbReference>
<dbReference type="InterPro" id="IPR001264">
    <property type="entry name" value="Glyco_trans_51"/>
</dbReference>
<name>A0AAJ1VEI6_9BACI</name>
<evidence type="ECO:0000313" key="19">
    <source>
        <dbReference type="EMBL" id="MDM5286855.1"/>
    </source>
</evidence>
<evidence type="ECO:0000256" key="9">
    <source>
        <dbReference type="ARBA" id="ARBA00022801"/>
    </source>
</evidence>
<dbReference type="GO" id="GO:0008955">
    <property type="term" value="F:peptidoglycan glycosyltransferase activity"/>
    <property type="evidence" value="ECO:0007669"/>
    <property type="project" value="UniProtKB-EC"/>
</dbReference>
<keyword evidence="8 19" id="KW-0808">Transferase</keyword>
<keyword evidence="6" id="KW-0645">Protease</keyword>
<keyword evidence="14" id="KW-0961">Cell wall biogenesis/degradation</keyword>
<evidence type="ECO:0000256" key="15">
    <source>
        <dbReference type="ARBA" id="ARBA00034000"/>
    </source>
</evidence>
<evidence type="ECO:0000256" key="11">
    <source>
        <dbReference type="ARBA" id="ARBA00022984"/>
    </source>
</evidence>
<dbReference type="GO" id="GO:0008658">
    <property type="term" value="F:penicillin binding"/>
    <property type="evidence" value="ECO:0007669"/>
    <property type="project" value="InterPro"/>
</dbReference>
<evidence type="ECO:0000256" key="7">
    <source>
        <dbReference type="ARBA" id="ARBA00022676"/>
    </source>
</evidence>